<dbReference type="Pfam" id="PF11720">
    <property type="entry name" value="Inhibitor_I78"/>
    <property type="match status" value="1"/>
</dbReference>
<protein>
    <recommendedName>
        <fullName evidence="5">Peptidase inhibitor I78</fullName>
    </recommendedName>
</protein>
<feature type="region of interest" description="Disordered" evidence="1">
    <location>
        <begin position="21"/>
        <end position="70"/>
    </location>
</feature>
<gene>
    <name evidence="3" type="ORF">DRW48_14410</name>
</gene>
<accession>A0A344PMV9</accession>
<sequence length="131" mass="13428">MNFARPAALAAILLAAACTMDDTDGSSSANPGDPVVVAPGETTIPAPEAQPKPGAPVVVPPGAEPGAAKEDTCGANAFQQYVGQKSPQITVPAGTAVRHFRTGDPLTRDLRLDRMNFEFDRAGKLVAVTCG</sequence>
<dbReference type="AlphaFoldDB" id="A0A344PMV9"/>
<proteinExistence type="predicted"/>
<evidence type="ECO:0008006" key="5">
    <source>
        <dbReference type="Google" id="ProtNLM"/>
    </source>
</evidence>
<keyword evidence="4" id="KW-1185">Reference proteome</keyword>
<dbReference type="EMBL" id="CP030918">
    <property type="protein sequence ID" value="AXC50714.1"/>
    <property type="molecule type" value="Genomic_DNA"/>
</dbReference>
<evidence type="ECO:0000313" key="3">
    <source>
        <dbReference type="EMBL" id="AXC50714.1"/>
    </source>
</evidence>
<keyword evidence="2" id="KW-0732">Signal</keyword>
<feature type="chain" id="PRO_5016624735" description="Peptidase inhibitor I78" evidence="2">
    <location>
        <begin position="22"/>
        <end position="131"/>
    </location>
</feature>
<organism evidence="3 4">
    <name type="scientific">Paracoccus suum</name>
    <dbReference type="NCBI Taxonomy" id="2259340"/>
    <lineage>
        <taxon>Bacteria</taxon>
        <taxon>Pseudomonadati</taxon>
        <taxon>Pseudomonadota</taxon>
        <taxon>Alphaproteobacteria</taxon>
        <taxon>Rhodobacterales</taxon>
        <taxon>Paracoccaceae</taxon>
        <taxon>Paracoccus</taxon>
    </lineage>
</organism>
<feature type="compositionally biased region" description="Pro residues" evidence="1">
    <location>
        <begin position="48"/>
        <end position="63"/>
    </location>
</feature>
<dbReference type="KEGG" id="pars:DRW48_14410"/>
<reference evidence="4" key="1">
    <citation type="submission" date="2018-07" db="EMBL/GenBank/DDBJ databases">
        <title>Genome sequencing of Paracoccus sp. SC2-6.</title>
        <authorList>
            <person name="Heo J."/>
            <person name="Kim S.-J."/>
            <person name="Kwon S.-W."/>
        </authorList>
    </citation>
    <scope>NUCLEOTIDE SEQUENCE [LARGE SCALE GENOMIC DNA]</scope>
    <source>
        <strain evidence="4">SC2-6</strain>
    </source>
</reference>
<dbReference type="Proteomes" id="UP000252023">
    <property type="component" value="Chromosome"/>
</dbReference>
<dbReference type="InterPro" id="IPR021719">
    <property type="entry name" value="Prot_inh_I78"/>
</dbReference>
<feature type="signal peptide" evidence="2">
    <location>
        <begin position="1"/>
        <end position="21"/>
    </location>
</feature>
<dbReference type="RefSeq" id="WP_114077031.1">
    <property type="nucleotide sequence ID" value="NZ_CP030918.1"/>
</dbReference>
<dbReference type="PROSITE" id="PS51257">
    <property type="entry name" value="PROKAR_LIPOPROTEIN"/>
    <property type="match status" value="1"/>
</dbReference>
<evidence type="ECO:0000256" key="1">
    <source>
        <dbReference type="SAM" id="MobiDB-lite"/>
    </source>
</evidence>
<dbReference type="OrthoDB" id="8724542at2"/>
<evidence type="ECO:0000256" key="2">
    <source>
        <dbReference type="SAM" id="SignalP"/>
    </source>
</evidence>
<dbReference type="Gene3D" id="3.30.10.10">
    <property type="entry name" value="Trypsin Inhibitor V, subunit A"/>
    <property type="match status" value="1"/>
</dbReference>
<name>A0A344PMV9_9RHOB</name>
<evidence type="ECO:0000313" key="4">
    <source>
        <dbReference type="Proteomes" id="UP000252023"/>
    </source>
</evidence>